<evidence type="ECO:0000313" key="1">
    <source>
        <dbReference type="EMBL" id="KLV01143.1"/>
    </source>
</evidence>
<sequence length="125" mass="14054">MKKTVYWAGLGVLISGLMGCSTSEWESEWERYQLFPDAYTYDVPFDSIYHYGYNQGCETALSLLGVTDTEYQKDEALENSDTHYDQGWEDGKQACQQGVRALMPTSKIIPGPITPDENGYADGML</sequence>
<dbReference type="RefSeq" id="WP_047873936.1">
    <property type="nucleotide sequence ID" value="NZ_BMYC01000009.1"/>
</dbReference>
<gene>
    <name evidence="1" type="ORF">ABT58_08320</name>
</gene>
<dbReference type="PATRIC" id="fig|754436.4.peg.1755"/>
<dbReference type="PROSITE" id="PS51257">
    <property type="entry name" value="PROKAR_LIPOPROTEIN"/>
    <property type="match status" value="1"/>
</dbReference>
<accession>A0A0J1GN13</accession>
<proteinExistence type="predicted"/>
<dbReference type="EMBL" id="LDOV01000016">
    <property type="protein sequence ID" value="KLV01143.1"/>
    <property type="molecule type" value="Genomic_DNA"/>
</dbReference>
<comment type="caution">
    <text evidence="1">The sequence shown here is derived from an EMBL/GenBank/DDBJ whole genome shotgun (WGS) entry which is preliminary data.</text>
</comment>
<reference evidence="1 2" key="1">
    <citation type="submission" date="2015-05" db="EMBL/GenBank/DDBJ databases">
        <title>Photobacterium galathea sp. nov.</title>
        <authorList>
            <person name="Machado H."/>
            <person name="Gram L."/>
        </authorList>
    </citation>
    <scope>NUCLEOTIDE SEQUENCE [LARGE SCALE GENOMIC DNA]</scope>
    <source>
        <strain evidence="1 2">DSM 25995</strain>
    </source>
</reference>
<protein>
    <recommendedName>
        <fullName evidence="3">Lipoprotein</fullName>
    </recommendedName>
</protein>
<evidence type="ECO:0000313" key="2">
    <source>
        <dbReference type="Proteomes" id="UP000036426"/>
    </source>
</evidence>
<evidence type="ECO:0008006" key="3">
    <source>
        <dbReference type="Google" id="ProtNLM"/>
    </source>
</evidence>
<dbReference type="AlphaFoldDB" id="A0A0J1GN13"/>
<organism evidence="1 2">
    <name type="scientific">Photobacterium aphoticum</name>
    <dbReference type="NCBI Taxonomy" id="754436"/>
    <lineage>
        <taxon>Bacteria</taxon>
        <taxon>Pseudomonadati</taxon>
        <taxon>Pseudomonadota</taxon>
        <taxon>Gammaproteobacteria</taxon>
        <taxon>Vibrionales</taxon>
        <taxon>Vibrionaceae</taxon>
        <taxon>Photobacterium</taxon>
    </lineage>
</organism>
<dbReference type="Proteomes" id="UP000036426">
    <property type="component" value="Unassembled WGS sequence"/>
</dbReference>
<name>A0A0J1GN13_9GAMM</name>
<keyword evidence="2" id="KW-1185">Reference proteome</keyword>